<dbReference type="InterPro" id="IPR015847">
    <property type="entry name" value="ExoRNase_PH_dom2"/>
</dbReference>
<keyword evidence="3 7" id="KW-0808">Transferase</keyword>
<keyword evidence="10" id="KW-1185">Reference proteome</keyword>
<evidence type="ECO:0000313" key="10">
    <source>
        <dbReference type="Proteomes" id="UP000527860"/>
    </source>
</evidence>
<evidence type="ECO:0000256" key="4">
    <source>
        <dbReference type="ARBA" id="ARBA00022695"/>
    </source>
</evidence>
<dbReference type="InterPro" id="IPR015848">
    <property type="entry name" value="PNPase_PH_RNA-bd_bac/org-type"/>
</dbReference>
<dbReference type="SMART" id="SM00316">
    <property type="entry name" value="S1"/>
    <property type="match status" value="1"/>
</dbReference>
<comment type="similarity">
    <text evidence="1 7">Belongs to the polyribonucleotide nucleotidyltransferase family.</text>
</comment>
<dbReference type="InterPro" id="IPR001247">
    <property type="entry name" value="ExoRNase_PH_dom1"/>
</dbReference>
<dbReference type="GO" id="GO:0004654">
    <property type="term" value="F:polyribonucleotide nucleotidyltransferase activity"/>
    <property type="evidence" value="ECO:0007669"/>
    <property type="project" value="UniProtKB-EC"/>
</dbReference>
<dbReference type="NCBIfam" id="NF008805">
    <property type="entry name" value="PRK11824.1"/>
    <property type="match status" value="1"/>
</dbReference>
<proteinExistence type="inferred from homology"/>
<dbReference type="SUPFAM" id="SSF50249">
    <property type="entry name" value="Nucleic acid-binding proteins"/>
    <property type="match status" value="1"/>
</dbReference>
<dbReference type="SUPFAM" id="SSF54211">
    <property type="entry name" value="Ribosomal protein S5 domain 2-like"/>
    <property type="match status" value="2"/>
</dbReference>
<dbReference type="Gene3D" id="3.30.1370.10">
    <property type="entry name" value="K Homology domain, type 1"/>
    <property type="match status" value="1"/>
</dbReference>
<comment type="catalytic activity">
    <reaction evidence="7">
        <text>RNA(n+1) + phosphate = RNA(n) + a ribonucleoside 5'-diphosphate</text>
        <dbReference type="Rhea" id="RHEA:22096"/>
        <dbReference type="Rhea" id="RHEA-COMP:14527"/>
        <dbReference type="Rhea" id="RHEA-COMP:17342"/>
        <dbReference type="ChEBI" id="CHEBI:43474"/>
        <dbReference type="ChEBI" id="CHEBI:57930"/>
        <dbReference type="ChEBI" id="CHEBI:140395"/>
        <dbReference type="EC" id="2.7.7.8"/>
    </reaction>
</comment>
<keyword evidence="5 7" id="KW-0694">RNA-binding</keyword>
<dbReference type="SMART" id="SM00322">
    <property type="entry name" value="KH"/>
    <property type="match status" value="1"/>
</dbReference>
<dbReference type="SUPFAM" id="SSF54791">
    <property type="entry name" value="Eukaryotic type KH-domain (KH-domain type I)"/>
    <property type="match status" value="1"/>
</dbReference>
<dbReference type="Gene3D" id="3.30.230.70">
    <property type="entry name" value="GHMP Kinase, N-terminal domain"/>
    <property type="match status" value="2"/>
</dbReference>
<dbReference type="RefSeq" id="WP_156964965.1">
    <property type="nucleotide sequence ID" value="NZ_JABEVU030000001.1"/>
</dbReference>
<dbReference type="Gene3D" id="2.40.50.140">
    <property type="entry name" value="Nucleic acid-binding proteins"/>
    <property type="match status" value="1"/>
</dbReference>
<evidence type="ECO:0000256" key="3">
    <source>
        <dbReference type="ARBA" id="ARBA00022679"/>
    </source>
</evidence>
<evidence type="ECO:0000256" key="6">
    <source>
        <dbReference type="ARBA" id="ARBA00025604"/>
    </source>
</evidence>
<comment type="function">
    <text evidence="7">Involved in mRNA degradation. Catalyzes the phosphorolysis of single-stranded polyribonucleotides processively in the 3'- to 5'-direction.</text>
</comment>
<dbReference type="InterPro" id="IPR036345">
    <property type="entry name" value="ExoRNase_PH_dom2_sf"/>
</dbReference>
<feature type="domain" description="S1 motif" evidence="8">
    <location>
        <begin position="625"/>
        <end position="693"/>
    </location>
</feature>
<evidence type="ECO:0000259" key="8">
    <source>
        <dbReference type="PROSITE" id="PS50126"/>
    </source>
</evidence>
<dbReference type="EMBL" id="JABEVU030000001">
    <property type="protein sequence ID" value="MDB0580247.1"/>
    <property type="molecule type" value="Genomic_DNA"/>
</dbReference>
<organism evidence="9 10">
    <name type="scientific">Salinicoccus roseus</name>
    <dbReference type="NCBI Taxonomy" id="45670"/>
    <lineage>
        <taxon>Bacteria</taxon>
        <taxon>Bacillati</taxon>
        <taxon>Bacillota</taxon>
        <taxon>Bacilli</taxon>
        <taxon>Bacillales</taxon>
        <taxon>Staphylococcaceae</taxon>
        <taxon>Salinicoccus</taxon>
    </lineage>
</organism>
<dbReference type="CDD" id="cd11364">
    <property type="entry name" value="RNase_PH_PNPase_2"/>
    <property type="match status" value="1"/>
</dbReference>
<dbReference type="PANTHER" id="PTHR11252">
    <property type="entry name" value="POLYRIBONUCLEOTIDE NUCLEOTIDYLTRANSFERASE"/>
    <property type="match status" value="1"/>
</dbReference>
<dbReference type="SUPFAM" id="SSF55666">
    <property type="entry name" value="Ribonuclease PH domain 2-like"/>
    <property type="match status" value="2"/>
</dbReference>
<comment type="cofactor">
    <cofactor evidence="7">
        <name>Mg(2+)</name>
        <dbReference type="ChEBI" id="CHEBI:18420"/>
    </cofactor>
</comment>
<keyword evidence="2 7" id="KW-0963">Cytoplasm</keyword>
<dbReference type="InterPro" id="IPR036612">
    <property type="entry name" value="KH_dom_type_1_sf"/>
</dbReference>
<dbReference type="InterPro" id="IPR004087">
    <property type="entry name" value="KH_dom"/>
</dbReference>
<feature type="binding site" evidence="7">
    <location>
        <position position="495"/>
    </location>
    <ligand>
        <name>Mg(2+)</name>
        <dbReference type="ChEBI" id="CHEBI:18420"/>
    </ligand>
</feature>
<dbReference type="Pfam" id="PF03726">
    <property type="entry name" value="PNPase"/>
    <property type="match status" value="1"/>
</dbReference>
<dbReference type="Pfam" id="PF00575">
    <property type="entry name" value="S1"/>
    <property type="match status" value="1"/>
</dbReference>
<dbReference type="EC" id="2.7.7.8" evidence="7"/>
<gene>
    <name evidence="7 9" type="primary">pnp</name>
    <name evidence="9" type="ORF">F7P68_0006870</name>
</gene>
<dbReference type="SUPFAM" id="SSF46915">
    <property type="entry name" value="Polynucleotide phosphorylase/guanosine pentaphosphate synthase (PNPase/GPSI), domain 3"/>
    <property type="match status" value="1"/>
</dbReference>
<comment type="function">
    <text evidence="6">Binds mRNA; thus facilitating recognition of the initiation point. It is needed to translate mRNA with a short Shine-Dalgarno (SD) purine-rich sequence.</text>
</comment>
<name>A0ABT4YHE9_9STAP</name>
<comment type="subcellular location">
    <subcellularLocation>
        <location evidence="7">Cytoplasm</location>
    </subcellularLocation>
</comment>
<dbReference type="InterPro" id="IPR036456">
    <property type="entry name" value="PNPase_PH_RNA-bd_sf"/>
</dbReference>
<dbReference type="CDD" id="cd04472">
    <property type="entry name" value="S1_PNPase"/>
    <property type="match status" value="1"/>
</dbReference>
<dbReference type="CDD" id="cd11363">
    <property type="entry name" value="RNase_PH_PNPase_1"/>
    <property type="match status" value="1"/>
</dbReference>
<keyword evidence="4 7" id="KW-0548">Nucleotidyltransferase</keyword>
<evidence type="ECO:0000256" key="2">
    <source>
        <dbReference type="ARBA" id="ARBA00022490"/>
    </source>
</evidence>
<reference evidence="10" key="1">
    <citation type="submission" date="2020-04" db="EMBL/GenBank/DDBJ databases">
        <title>Genome analysis and biological profiling of marine Cellulosimicrobium funkei MOSEL-ME6.</title>
        <authorList>
            <person name="Tanveer F."/>
            <person name="Xie Y."/>
            <person name="Shinwari Z.K."/>
        </authorList>
    </citation>
    <scope>NUCLEOTIDE SEQUENCE [LARGE SCALE GENOMIC DNA]</scope>
    <source>
        <strain evidence="10">MOSEL-ME25</strain>
    </source>
</reference>
<dbReference type="InterPro" id="IPR027408">
    <property type="entry name" value="PNPase/RNase_PH_dom_sf"/>
</dbReference>
<dbReference type="Pfam" id="PF01138">
    <property type="entry name" value="RNase_PH"/>
    <property type="match status" value="2"/>
</dbReference>
<evidence type="ECO:0000313" key="9">
    <source>
        <dbReference type="EMBL" id="MDB0580247.1"/>
    </source>
</evidence>
<dbReference type="Proteomes" id="UP000527860">
    <property type="component" value="Unassembled WGS sequence"/>
</dbReference>
<evidence type="ECO:0000256" key="1">
    <source>
        <dbReference type="ARBA" id="ARBA00007404"/>
    </source>
</evidence>
<comment type="caution">
    <text evidence="9">The sequence shown here is derived from an EMBL/GenBank/DDBJ whole genome shotgun (WGS) entry which is preliminary data.</text>
</comment>
<dbReference type="PROSITE" id="PS50126">
    <property type="entry name" value="S1"/>
    <property type="match status" value="1"/>
</dbReference>
<dbReference type="HAMAP" id="MF_01595">
    <property type="entry name" value="PNPase"/>
    <property type="match status" value="1"/>
</dbReference>
<dbReference type="InterPro" id="IPR004088">
    <property type="entry name" value="KH_dom_type_1"/>
</dbReference>
<feature type="binding site" evidence="7">
    <location>
        <position position="489"/>
    </location>
    <ligand>
        <name>Mg(2+)</name>
        <dbReference type="ChEBI" id="CHEBI:18420"/>
    </ligand>
</feature>
<dbReference type="Pfam" id="PF03725">
    <property type="entry name" value="RNase_PH_C"/>
    <property type="match status" value="2"/>
</dbReference>
<dbReference type="PANTHER" id="PTHR11252:SF0">
    <property type="entry name" value="POLYRIBONUCLEOTIDE NUCLEOTIDYLTRANSFERASE 1, MITOCHONDRIAL"/>
    <property type="match status" value="1"/>
</dbReference>
<dbReference type="Pfam" id="PF00013">
    <property type="entry name" value="KH_1"/>
    <property type="match status" value="1"/>
</dbReference>
<dbReference type="GeneID" id="77845009"/>
<evidence type="ECO:0000256" key="7">
    <source>
        <dbReference type="HAMAP-Rule" id="MF_01595"/>
    </source>
</evidence>
<keyword evidence="7" id="KW-0460">Magnesium</keyword>
<dbReference type="PROSITE" id="PS50084">
    <property type="entry name" value="KH_TYPE_1"/>
    <property type="match status" value="1"/>
</dbReference>
<dbReference type="InterPro" id="IPR003029">
    <property type="entry name" value="S1_domain"/>
</dbReference>
<keyword evidence="7" id="KW-0479">Metal-binding</keyword>
<accession>A0ABT4YHE9</accession>
<dbReference type="CDD" id="cd02393">
    <property type="entry name" value="KH-I_PNPase"/>
    <property type="match status" value="1"/>
</dbReference>
<dbReference type="InterPro" id="IPR020568">
    <property type="entry name" value="Ribosomal_Su5_D2-typ_SF"/>
</dbReference>
<evidence type="ECO:0000256" key="5">
    <source>
        <dbReference type="ARBA" id="ARBA00022884"/>
    </source>
</evidence>
<dbReference type="InterPro" id="IPR012340">
    <property type="entry name" value="NA-bd_OB-fold"/>
</dbReference>
<dbReference type="InterPro" id="IPR012162">
    <property type="entry name" value="PNPase"/>
</dbReference>
<dbReference type="PIRSF" id="PIRSF005499">
    <property type="entry name" value="PNPase"/>
    <property type="match status" value="1"/>
</dbReference>
<sequence length="702" mass="77157">MESAKKVYETEWGRHKLTVEYGEMAKQANGAVLVRYGETVVLSTATASKEPRDLPFFPLTVAYEEKLYAAGKIPGGFNKREGRPSEEATLTSRLIDRPIRPLFPDGYRNDVQVMSIVLSVDPNASPQMAAMLGSSLALGVSDIPFDGPIAGVTVGLIDGEFIINPSTDELEHSEIELQVAGTKDAVNMVEAGAKEVSEETMLKAIMFGHESIRKMVEFQQEILDELHVEKRVFEQPETDADLKREMEEKAQSLGLYDAIQDPDKKSREDAISEAKKRILETLDETDENYEEIHAEASAIVERLLKEEVRRLITEEKVRPDGREPAEIRPLNSQAGILPRAHGSGLFTRGQTQALSICTLGALGEHQIIDGLGVDENKRFMHHYNFPNFSVGETGPIRGPGRREIGHGALGERALYQVIPNETEFPYTIRLVSEVLESNGSSSQASICGSTLALMDAGVPIKAPVAGIAMGLVMKGDQYTILSDIQGMEDALGDMDFKVAGTENGITAIQMDIKIEGLSEDILREALAQARGGRQEILDNMLATISEPRAALSKYAPKVEIMHIKPDKIRDVIGPGGKKINEIIDETGVKLDIEQDGTVFIGHSDASMIERAKEIIKDLTRVAEVGEIYMAEVRRIEKFGAFVQLFPGKDALVHISQLDTSRVGKVEDVVKIGDKFLVKVTNIDNQGRVNASRKVLLEDEKGE</sequence>
<protein>
    <recommendedName>
        <fullName evidence="7">Polyribonucleotide nucleotidyltransferase</fullName>
        <ecNumber evidence="7">2.7.7.8</ecNumber>
    </recommendedName>
    <alternativeName>
        <fullName evidence="7">Polynucleotide phosphorylase</fullName>
        <shortName evidence="7">PNPase</shortName>
    </alternativeName>
</protein>
<dbReference type="NCBIfam" id="TIGR03591">
    <property type="entry name" value="polynuc_phos"/>
    <property type="match status" value="1"/>
</dbReference>
<reference evidence="9 10" key="2">
    <citation type="submission" date="2022-12" db="EMBL/GenBank/DDBJ databases">
        <title>Genome analysis and biological profiling of marine Salinicoccus roseus MOSEL-ME25.</title>
        <authorList>
            <person name="Mirza F.T."/>
            <person name="Xie Y."/>
            <person name="Shinwari Z.K."/>
        </authorList>
    </citation>
    <scope>NUCLEOTIDE SEQUENCE [LARGE SCALE GENOMIC DNA]</scope>
    <source>
        <strain evidence="9 10">MOSEL-ME25</strain>
    </source>
</reference>